<dbReference type="RefSeq" id="XP_028463082.1">
    <property type="nucleotide sequence ID" value="XM_028615528.1"/>
</dbReference>
<keyword evidence="1" id="KW-1133">Transmembrane helix</keyword>
<keyword evidence="3" id="KW-1185">Reference proteome</keyword>
<evidence type="ECO:0000256" key="1">
    <source>
        <dbReference type="SAM" id="Phobius"/>
    </source>
</evidence>
<keyword evidence="1" id="KW-0812">Transmembrane</keyword>
<dbReference type="AlphaFoldDB" id="A0A3N2PLP7"/>
<sequence>MLFLKTAFSLLRYQYVNTDFSLFFFVFLVGAQNLWALAARHHTLYIQYSSLAIQIPISAVHKHLFVWSFHFVVEKYETRFCNCWEVEAWLSMDTVSCCFHSLFHSLPFSLDPPLLHTLPAFHA</sequence>
<accession>A0A3N2PLP7</accession>
<evidence type="ECO:0000313" key="3">
    <source>
        <dbReference type="Proteomes" id="UP000272025"/>
    </source>
</evidence>
<feature type="transmembrane region" description="Helical" evidence="1">
    <location>
        <begin position="20"/>
        <end position="39"/>
    </location>
</feature>
<organism evidence="2 3">
    <name type="scientific">Sodiomyces alkalinus (strain CBS 110278 / VKM F-3762 / F11)</name>
    <name type="common">Alkaliphilic filamentous fungus</name>
    <dbReference type="NCBI Taxonomy" id="1314773"/>
    <lineage>
        <taxon>Eukaryota</taxon>
        <taxon>Fungi</taxon>
        <taxon>Dikarya</taxon>
        <taxon>Ascomycota</taxon>
        <taxon>Pezizomycotina</taxon>
        <taxon>Sordariomycetes</taxon>
        <taxon>Hypocreomycetidae</taxon>
        <taxon>Glomerellales</taxon>
        <taxon>Plectosphaerellaceae</taxon>
        <taxon>Sodiomyces</taxon>
    </lineage>
</organism>
<protein>
    <submittedName>
        <fullName evidence="2">Uncharacterized protein</fullName>
    </submittedName>
</protein>
<keyword evidence="1" id="KW-0472">Membrane</keyword>
<dbReference type="GeneID" id="39584005"/>
<dbReference type="EMBL" id="ML119061">
    <property type="protein sequence ID" value="ROT35276.1"/>
    <property type="molecule type" value="Genomic_DNA"/>
</dbReference>
<proteinExistence type="predicted"/>
<name>A0A3N2PLP7_SODAK</name>
<reference evidence="2 3" key="1">
    <citation type="journal article" date="2018" name="Mol. Ecol.">
        <title>The obligate alkalophilic soda-lake fungus Sodiomyces alkalinus has shifted to a protein diet.</title>
        <authorList>
            <person name="Grum-Grzhimaylo A.A."/>
            <person name="Falkoski D.L."/>
            <person name="van den Heuvel J."/>
            <person name="Valero-Jimenez C.A."/>
            <person name="Min B."/>
            <person name="Choi I.G."/>
            <person name="Lipzen A."/>
            <person name="Daum C.G."/>
            <person name="Aanen D.K."/>
            <person name="Tsang A."/>
            <person name="Henrissat B."/>
            <person name="Bilanenko E.N."/>
            <person name="de Vries R.P."/>
            <person name="van Kan J.A.L."/>
            <person name="Grigoriev I.V."/>
            <person name="Debets A.J.M."/>
        </authorList>
    </citation>
    <scope>NUCLEOTIDE SEQUENCE [LARGE SCALE GENOMIC DNA]</scope>
    <source>
        <strain evidence="2 3">F11</strain>
    </source>
</reference>
<gene>
    <name evidence="2" type="ORF">SODALDRAFT_60489</name>
</gene>
<dbReference type="Proteomes" id="UP000272025">
    <property type="component" value="Unassembled WGS sequence"/>
</dbReference>
<evidence type="ECO:0000313" key="2">
    <source>
        <dbReference type="EMBL" id="ROT35276.1"/>
    </source>
</evidence>